<keyword evidence="9" id="KW-1185">Reference proteome</keyword>
<evidence type="ECO:0000256" key="5">
    <source>
        <dbReference type="ARBA" id="ARBA00023136"/>
    </source>
</evidence>
<dbReference type="AlphaFoldDB" id="A0A8H7SBZ4"/>
<gene>
    <name evidence="8" type="ORF">INT45_014261</name>
</gene>
<evidence type="ECO:0000313" key="9">
    <source>
        <dbReference type="Proteomes" id="UP000646827"/>
    </source>
</evidence>
<feature type="transmembrane region" description="Helical" evidence="6">
    <location>
        <begin position="314"/>
        <end position="334"/>
    </location>
</feature>
<keyword evidence="2" id="KW-0813">Transport</keyword>
<dbReference type="PANTHER" id="PTHR43791:SF97">
    <property type="entry name" value="ALLANTOATE TRANSPORTER, PUTATIVE (AFU_ORTHOLOGUE AFUA_1G14700)-RELATED"/>
    <property type="match status" value="1"/>
</dbReference>
<dbReference type="GO" id="GO:0016020">
    <property type="term" value="C:membrane"/>
    <property type="evidence" value="ECO:0007669"/>
    <property type="project" value="UniProtKB-SubCell"/>
</dbReference>
<dbReference type="Gene3D" id="1.20.1250.20">
    <property type="entry name" value="MFS general substrate transporter like domains"/>
    <property type="match status" value="1"/>
</dbReference>
<dbReference type="InterPro" id="IPR020846">
    <property type="entry name" value="MFS_dom"/>
</dbReference>
<evidence type="ECO:0000256" key="4">
    <source>
        <dbReference type="ARBA" id="ARBA00022989"/>
    </source>
</evidence>
<dbReference type="EMBL" id="JAEPRB010000016">
    <property type="protein sequence ID" value="KAG2226517.1"/>
    <property type="molecule type" value="Genomic_DNA"/>
</dbReference>
<evidence type="ECO:0000256" key="2">
    <source>
        <dbReference type="ARBA" id="ARBA00022448"/>
    </source>
</evidence>
<feature type="transmembrane region" description="Helical" evidence="6">
    <location>
        <begin position="277"/>
        <end position="302"/>
    </location>
</feature>
<evidence type="ECO:0000259" key="7">
    <source>
        <dbReference type="PROSITE" id="PS50850"/>
    </source>
</evidence>
<feature type="transmembrane region" description="Helical" evidence="6">
    <location>
        <begin position="341"/>
        <end position="363"/>
    </location>
</feature>
<dbReference type="SUPFAM" id="SSF103473">
    <property type="entry name" value="MFS general substrate transporter"/>
    <property type="match status" value="1"/>
</dbReference>
<evidence type="ECO:0000256" key="3">
    <source>
        <dbReference type="ARBA" id="ARBA00022692"/>
    </source>
</evidence>
<feature type="transmembrane region" description="Helical" evidence="6">
    <location>
        <begin position="431"/>
        <end position="450"/>
    </location>
</feature>
<feature type="transmembrane region" description="Helical" evidence="6">
    <location>
        <begin position="173"/>
        <end position="194"/>
    </location>
</feature>
<protein>
    <recommendedName>
        <fullName evidence="7">Major facilitator superfamily (MFS) profile domain-containing protein</fullName>
    </recommendedName>
</protein>
<comment type="caution">
    <text evidence="8">The sequence shown here is derived from an EMBL/GenBank/DDBJ whole genome shotgun (WGS) entry which is preliminary data.</text>
</comment>
<accession>A0A8H7SBZ4</accession>
<feature type="domain" description="Major facilitator superfamily (MFS) profile" evidence="7">
    <location>
        <begin position="48"/>
        <end position="454"/>
    </location>
</feature>
<sequence>MKQNHPTKSTTVVDKDTYDNYTNNSEKDIHFSYTVEEKKLLRKINITTLPFIFSIILFQYIDKTALNFSVVLGLFEDTKITGSEFSWLGSIFYLGYLAFQIPNQYFIQRFSLSKYLGVCLVLWGTILVCTALAKNFSQLLVLRFFQGFFEAAVYPAIQLLFSTIYRRREQVICFAMLVSTNNLGTVVGSLIGFGFINLHGIHGLSGWKWCMIILGSLTILLGITTFLFFPDRPTSKWYRITPDEIFIVEERLSDNCVIPNKTIKLDHIWESLKDPRLYCYFFISLFLNMVNGCIGVFSTTIIKSMNFSNVLSMLLNIPLGFMGIALTVIAGYFNRHFNENGYIAALSSITCFTGILLLTVLSIGGIQLIGLYLSHIAPAYAITITMISNNVSGYTKKIFYNAVFLVGYCCGNFIGPLMIRPEEAPRYTTGMIGYLCGLIITTVLFLYLRWSYARDNRYRLQLKAGINNTPPSTAENDAKDQHVILEKEDLTDQQNLHFLYRP</sequence>
<dbReference type="Pfam" id="PF07690">
    <property type="entry name" value="MFS_1"/>
    <property type="match status" value="1"/>
</dbReference>
<comment type="subcellular location">
    <subcellularLocation>
        <location evidence="1">Membrane</location>
        <topology evidence="1">Multi-pass membrane protein</topology>
    </subcellularLocation>
</comment>
<dbReference type="InterPro" id="IPR011701">
    <property type="entry name" value="MFS"/>
</dbReference>
<dbReference type="GO" id="GO:0022857">
    <property type="term" value="F:transmembrane transporter activity"/>
    <property type="evidence" value="ECO:0007669"/>
    <property type="project" value="InterPro"/>
</dbReference>
<dbReference type="PANTHER" id="PTHR43791">
    <property type="entry name" value="PERMEASE-RELATED"/>
    <property type="match status" value="1"/>
</dbReference>
<feature type="transmembrane region" description="Helical" evidence="6">
    <location>
        <begin position="206"/>
        <end position="229"/>
    </location>
</feature>
<keyword evidence="5 6" id="KW-0472">Membrane</keyword>
<evidence type="ECO:0000256" key="6">
    <source>
        <dbReference type="SAM" id="Phobius"/>
    </source>
</evidence>
<dbReference type="PROSITE" id="PS50850">
    <property type="entry name" value="MFS"/>
    <property type="match status" value="1"/>
</dbReference>
<feature type="transmembrane region" description="Helical" evidence="6">
    <location>
        <begin position="85"/>
        <end position="103"/>
    </location>
</feature>
<proteinExistence type="predicted"/>
<evidence type="ECO:0000256" key="1">
    <source>
        <dbReference type="ARBA" id="ARBA00004141"/>
    </source>
</evidence>
<name>A0A8H7SBZ4_9FUNG</name>
<feature type="transmembrane region" description="Helical" evidence="6">
    <location>
        <begin position="44"/>
        <end position="61"/>
    </location>
</feature>
<evidence type="ECO:0000313" key="8">
    <source>
        <dbReference type="EMBL" id="KAG2226517.1"/>
    </source>
</evidence>
<organism evidence="8 9">
    <name type="scientific">Circinella minor</name>
    <dbReference type="NCBI Taxonomy" id="1195481"/>
    <lineage>
        <taxon>Eukaryota</taxon>
        <taxon>Fungi</taxon>
        <taxon>Fungi incertae sedis</taxon>
        <taxon>Mucoromycota</taxon>
        <taxon>Mucoromycotina</taxon>
        <taxon>Mucoromycetes</taxon>
        <taxon>Mucorales</taxon>
        <taxon>Lichtheimiaceae</taxon>
        <taxon>Circinella</taxon>
    </lineage>
</organism>
<feature type="transmembrane region" description="Helical" evidence="6">
    <location>
        <begin position="399"/>
        <end position="419"/>
    </location>
</feature>
<feature type="transmembrane region" description="Helical" evidence="6">
    <location>
        <begin position="115"/>
        <end position="133"/>
    </location>
</feature>
<dbReference type="OrthoDB" id="6730379at2759"/>
<dbReference type="Proteomes" id="UP000646827">
    <property type="component" value="Unassembled WGS sequence"/>
</dbReference>
<dbReference type="InterPro" id="IPR036259">
    <property type="entry name" value="MFS_trans_sf"/>
</dbReference>
<feature type="transmembrane region" description="Helical" evidence="6">
    <location>
        <begin position="139"/>
        <end position="161"/>
    </location>
</feature>
<keyword evidence="4 6" id="KW-1133">Transmembrane helix</keyword>
<keyword evidence="3 6" id="KW-0812">Transmembrane</keyword>
<feature type="transmembrane region" description="Helical" evidence="6">
    <location>
        <begin position="369"/>
        <end position="387"/>
    </location>
</feature>
<reference evidence="8 9" key="1">
    <citation type="submission" date="2020-12" db="EMBL/GenBank/DDBJ databases">
        <title>Metabolic potential, ecology and presence of endohyphal bacteria is reflected in genomic diversity of Mucoromycotina.</title>
        <authorList>
            <person name="Muszewska A."/>
            <person name="Okrasinska A."/>
            <person name="Steczkiewicz K."/>
            <person name="Drgas O."/>
            <person name="Orlowska M."/>
            <person name="Perlinska-Lenart U."/>
            <person name="Aleksandrzak-Piekarczyk T."/>
            <person name="Szatraj K."/>
            <person name="Zielenkiewicz U."/>
            <person name="Pilsyk S."/>
            <person name="Malc E."/>
            <person name="Mieczkowski P."/>
            <person name="Kruszewska J.S."/>
            <person name="Biernat P."/>
            <person name="Pawlowska J."/>
        </authorList>
    </citation>
    <scope>NUCLEOTIDE SEQUENCE [LARGE SCALE GENOMIC DNA]</scope>
    <source>
        <strain evidence="8 9">CBS 142.35</strain>
    </source>
</reference>